<dbReference type="AlphaFoldDB" id="A0A250I8H8"/>
<organism evidence="1 2">
    <name type="scientific">Melittangium boletus DSM 14713</name>
    <dbReference type="NCBI Taxonomy" id="1294270"/>
    <lineage>
        <taxon>Bacteria</taxon>
        <taxon>Pseudomonadati</taxon>
        <taxon>Myxococcota</taxon>
        <taxon>Myxococcia</taxon>
        <taxon>Myxococcales</taxon>
        <taxon>Cystobacterineae</taxon>
        <taxon>Archangiaceae</taxon>
        <taxon>Melittangium</taxon>
    </lineage>
</organism>
<proteinExistence type="predicted"/>
<name>A0A250I8H8_9BACT</name>
<evidence type="ECO:0008006" key="3">
    <source>
        <dbReference type="Google" id="ProtNLM"/>
    </source>
</evidence>
<gene>
    <name evidence="1" type="ORF">MEBOL_000879</name>
</gene>
<reference evidence="1 2" key="1">
    <citation type="submission" date="2017-06" db="EMBL/GenBank/DDBJ databases">
        <authorList>
            <person name="Kim H.J."/>
            <person name="Triplett B.A."/>
        </authorList>
    </citation>
    <scope>NUCLEOTIDE SEQUENCE [LARGE SCALE GENOMIC DNA]</scope>
    <source>
        <strain evidence="1 2">DSM 14713</strain>
    </source>
</reference>
<protein>
    <recommendedName>
        <fullName evidence="3">Cobalamin-independent methionine synthase MetE C-terminal/archaeal domain-containing protein</fullName>
    </recommendedName>
</protein>
<keyword evidence="2" id="KW-1185">Reference proteome</keyword>
<dbReference type="EMBL" id="CP022163">
    <property type="protein sequence ID" value="ATB27437.1"/>
    <property type="molecule type" value="Genomic_DNA"/>
</dbReference>
<dbReference type="Gene3D" id="3.20.20.210">
    <property type="match status" value="1"/>
</dbReference>
<accession>A0A250I8H8</accession>
<evidence type="ECO:0000313" key="1">
    <source>
        <dbReference type="EMBL" id="ATB27437.1"/>
    </source>
</evidence>
<evidence type="ECO:0000313" key="2">
    <source>
        <dbReference type="Proteomes" id="UP000217289"/>
    </source>
</evidence>
<sequence length="366" mass="39381">MGVMSDPTVRRALEVLPPLATTGIGSLPHTHLEEGLQAALALDIPFLPQLPVGRPSEFMIPQALEGLPGLRWDEHGLCTVDLEEWSAGRAAFEERLETALDSGSLEAFEPSLEGCRAWRPFLWEVENRKLPFAKAQLAGSFTARLVTRTREGVSALEVPGLDAGIHRLGLARALAMVKALRRTGTTPLFFLDEPGLSAFSRGNARHLLALQELRLLVVALRREGALVGVHCCGNTDWALLLDAGLDVLAMDVRRSLDAVLEESGPFSRFLDSGATLSLGIIPTEPSSAYDVGELVDAVEVSLEAALPPGRSFAREGVQMLLTPACGLAMRSVEDAGLVLEQLQVAKRRLQDALGVRTEPPRPSAEG</sequence>
<dbReference type="Proteomes" id="UP000217289">
    <property type="component" value="Chromosome"/>
</dbReference>
<dbReference type="KEGG" id="mbd:MEBOL_000879"/>
<dbReference type="SUPFAM" id="SSF51726">
    <property type="entry name" value="UROD/MetE-like"/>
    <property type="match status" value="1"/>
</dbReference>
<dbReference type="InterPro" id="IPR038071">
    <property type="entry name" value="UROD/MetE-like_sf"/>
</dbReference>